<dbReference type="GO" id="GO:0003677">
    <property type="term" value="F:DNA binding"/>
    <property type="evidence" value="ECO:0007669"/>
    <property type="project" value="InterPro"/>
</dbReference>
<dbReference type="InterPro" id="IPR002525">
    <property type="entry name" value="Transp_IS110-like_N"/>
</dbReference>
<proteinExistence type="predicted"/>
<dbReference type="GO" id="GO:0004803">
    <property type="term" value="F:transposase activity"/>
    <property type="evidence" value="ECO:0007669"/>
    <property type="project" value="InterPro"/>
</dbReference>
<dbReference type="AlphaFoldDB" id="V6AVA1"/>
<reference evidence="2 3" key="1">
    <citation type="journal article" date="2013" name="PLoS ONE">
        <title>Enrichment and Genome Sequence of the Group I.1a Ammonia-Oxidizing Archaeon ?Ca. Nitrosotenuis uzonensis? Representing a Clade Globally.</title>
        <authorList>
            <person name="Lebedeva E.V."/>
            <person name="Hatzenpichler R."/>
            <person name="Pelletier E."/>
            <person name="Schuster N."/>
            <person name="Hauzmayer S."/>
            <person name="Bulaev A."/>
            <person name="Grigor'eva N.V."/>
            <person name="Galushko A."/>
            <person name="Schmid M."/>
            <person name="Palatinszky M."/>
            <person name="Le Paslier D."/>
            <person name="Daims H."/>
            <person name="Wagner M."/>
        </authorList>
    </citation>
    <scope>NUCLEOTIDE SEQUENCE [LARGE SCALE GENOMIC DNA]</scope>
    <source>
        <strain evidence="2 3">N4</strain>
    </source>
</reference>
<keyword evidence="3" id="KW-1185">Reference proteome</keyword>
<dbReference type="Proteomes" id="UP000018159">
    <property type="component" value="Unassembled WGS sequence"/>
</dbReference>
<dbReference type="GO" id="GO:0006313">
    <property type="term" value="P:DNA transposition"/>
    <property type="evidence" value="ECO:0007669"/>
    <property type="project" value="InterPro"/>
</dbReference>
<dbReference type="PANTHER" id="PTHR33055">
    <property type="entry name" value="TRANSPOSASE FOR INSERTION SEQUENCE ELEMENT IS1111A"/>
    <property type="match status" value="1"/>
</dbReference>
<evidence type="ECO:0000313" key="2">
    <source>
        <dbReference type="EMBL" id="CDI06479.1"/>
    </source>
</evidence>
<evidence type="ECO:0000259" key="1">
    <source>
        <dbReference type="Pfam" id="PF01548"/>
    </source>
</evidence>
<dbReference type="Pfam" id="PF01548">
    <property type="entry name" value="DEDD_Tnp_IS110"/>
    <property type="match status" value="1"/>
</dbReference>
<sequence length="114" mass="13037">MWLAVRIKLANPMKTKAIAEARIKTDTLDARTLAHLLRADLVAECYIAPHDVRESRTLLRARTDLVRDRTRIKNRIHSLLDKCDIKFEHDNIFGVSGMQHLTNLKLAGSDHLTL</sequence>
<evidence type="ECO:0000313" key="3">
    <source>
        <dbReference type="Proteomes" id="UP000018159"/>
    </source>
</evidence>
<feature type="domain" description="Transposase IS110-like N-terminal" evidence="1">
    <location>
        <begin position="9"/>
        <end position="82"/>
    </location>
</feature>
<accession>V6AVA1</accession>
<gene>
    <name evidence="2" type="ORF">NITUZ_60006</name>
</gene>
<dbReference type="EMBL" id="CBTY010000011">
    <property type="protein sequence ID" value="CDI06479.1"/>
    <property type="molecule type" value="Genomic_DNA"/>
</dbReference>
<name>V6AVA1_9ARCH</name>
<organism evidence="2 3">
    <name type="scientific">Candidatus Nitrosotenuis uzonensis</name>
    <dbReference type="NCBI Taxonomy" id="1407055"/>
    <lineage>
        <taxon>Archaea</taxon>
        <taxon>Nitrososphaerota</taxon>
        <taxon>Candidatus Nitrosotenuis</taxon>
    </lineage>
</organism>
<protein>
    <submittedName>
        <fullName evidence="2">Transposase</fullName>
    </submittedName>
</protein>
<comment type="caution">
    <text evidence="2">The sequence shown here is derived from an EMBL/GenBank/DDBJ whole genome shotgun (WGS) entry which is preliminary data.</text>
</comment>
<dbReference type="STRING" id="1407055.NITUZ_60006"/>
<dbReference type="InterPro" id="IPR047650">
    <property type="entry name" value="Transpos_IS110"/>
</dbReference>